<sequence>MSVLDIHKSESMHNLAPRDGELYFVENFVSREEADSIHARLRQDLAWREEEIVMFGRRVKVPRLVCWYGDAGAVYRYSGVDHEPLPWTETLLALKVRIESFCGRQFNSVLGNLYRDGLDSMGWHSDKEKELGPNPFIASLSFGAERRFKLRHNKTGEVLEIALTHGSLLLMGGRLQHGWRHSVPKAREPGAARINLTFRTIFPKSLFKTSVFGSVNTWARS</sequence>
<dbReference type="GO" id="GO:0051213">
    <property type="term" value="F:dioxygenase activity"/>
    <property type="evidence" value="ECO:0007669"/>
    <property type="project" value="UniProtKB-KW"/>
</dbReference>
<evidence type="ECO:0000256" key="6">
    <source>
        <dbReference type="ARBA" id="ARBA00023002"/>
    </source>
</evidence>
<dbReference type="PANTHER" id="PTHR31212:SF4">
    <property type="entry name" value="ALPHA-KETOGLUTARATE-DEPENDENT DIOXYGENASE ALKB HOMOLOG 3"/>
    <property type="match status" value="1"/>
</dbReference>
<dbReference type="FunFam" id="2.60.120.590:FF:000004">
    <property type="entry name" value="DNA oxidative demethylase ALKBH2"/>
    <property type="match status" value="1"/>
</dbReference>
<evidence type="ECO:0000256" key="3">
    <source>
        <dbReference type="ARBA" id="ARBA00022763"/>
    </source>
</evidence>
<accession>A0A250KXC6</accession>
<keyword evidence="3" id="KW-0227">DNA damage</keyword>
<dbReference type="Gene3D" id="2.60.120.590">
    <property type="entry name" value="Alpha-ketoglutarate-dependent dioxygenase AlkB-like"/>
    <property type="match status" value="1"/>
</dbReference>
<evidence type="ECO:0000256" key="7">
    <source>
        <dbReference type="ARBA" id="ARBA00023004"/>
    </source>
</evidence>
<keyword evidence="11" id="KW-1185">Reference proteome</keyword>
<organism evidence="10 11">
    <name type="scientific">Methylocaldum marinum</name>
    <dbReference type="NCBI Taxonomy" id="1432792"/>
    <lineage>
        <taxon>Bacteria</taxon>
        <taxon>Pseudomonadati</taxon>
        <taxon>Pseudomonadota</taxon>
        <taxon>Gammaproteobacteria</taxon>
        <taxon>Methylococcales</taxon>
        <taxon>Methylococcaceae</taxon>
        <taxon>Methylocaldum</taxon>
    </lineage>
</organism>
<dbReference type="EMBL" id="AP017928">
    <property type="protein sequence ID" value="BBA36252.1"/>
    <property type="molecule type" value="Genomic_DNA"/>
</dbReference>
<keyword evidence="4" id="KW-0460">Magnesium</keyword>
<dbReference type="GO" id="GO:0032451">
    <property type="term" value="F:demethylase activity"/>
    <property type="evidence" value="ECO:0007669"/>
    <property type="project" value="UniProtKB-ARBA"/>
</dbReference>
<evidence type="ECO:0000256" key="5">
    <source>
        <dbReference type="ARBA" id="ARBA00022964"/>
    </source>
</evidence>
<dbReference type="PROSITE" id="PS51471">
    <property type="entry name" value="FE2OG_OXY"/>
    <property type="match status" value="1"/>
</dbReference>
<dbReference type="Proteomes" id="UP000266313">
    <property type="component" value="Chromosome"/>
</dbReference>
<dbReference type="GO" id="GO:0016787">
    <property type="term" value="F:hydrolase activity"/>
    <property type="evidence" value="ECO:0007669"/>
    <property type="project" value="UniProtKB-ARBA"/>
</dbReference>
<dbReference type="PANTHER" id="PTHR31212">
    <property type="entry name" value="ALPHA-KETOGLUTARATE-DEPENDENT DIOXYGENASE ALKB HOMOLOG 3"/>
    <property type="match status" value="1"/>
</dbReference>
<evidence type="ECO:0000313" key="11">
    <source>
        <dbReference type="Proteomes" id="UP000266313"/>
    </source>
</evidence>
<reference evidence="10 11" key="1">
    <citation type="submission" date="2016-12" db="EMBL/GenBank/DDBJ databases">
        <title>Genome sequencing of Methylocaldum marinum.</title>
        <authorList>
            <person name="Takeuchi M."/>
            <person name="Kamagata Y."/>
            <person name="Hiraoka S."/>
            <person name="Oshima K."/>
            <person name="Hattori M."/>
            <person name="Iwasaki W."/>
        </authorList>
    </citation>
    <scope>NUCLEOTIDE SEQUENCE [LARGE SCALE GENOMIC DNA]</scope>
    <source>
        <strain evidence="10 11">S8</strain>
    </source>
</reference>
<evidence type="ECO:0000259" key="9">
    <source>
        <dbReference type="PROSITE" id="PS51471"/>
    </source>
</evidence>
<proteinExistence type="predicted"/>
<evidence type="ECO:0000313" key="10">
    <source>
        <dbReference type="EMBL" id="BBA36252.1"/>
    </source>
</evidence>
<dbReference type="GO" id="GO:0006307">
    <property type="term" value="P:DNA alkylation repair"/>
    <property type="evidence" value="ECO:0007669"/>
    <property type="project" value="InterPro"/>
</dbReference>
<evidence type="ECO:0000256" key="8">
    <source>
        <dbReference type="ARBA" id="ARBA00023204"/>
    </source>
</evidence>
<dbReference type="GO" id="GO:0046872">
    <property type="term" value="F:metal ion binding"/>
    <property type="evidence" value="ECO:0007669"/>
    <property type="project" value="UniProtKB-KW"/>
</dbReference>
<protein>
    <submittedName>
        <fullName evidence="10">2OG-Fe(II) oxygenase</fullName>
    </submittedName>
</protein>
<keyword evidence="6" id="KW-0560">Oxidoreductase</keyword>
<keyword evidence="2" id="KW-0479">Metal-binding</keyword>
<dbReference type="GO" id="GO:0016705">
    <property type="term" value="F:oxidoreductase activity, acting on paired donors, with incorporation or reduction of molecular oxygen"/>
    <property type="evidence" value="ECO:0007669"/>
    <property type="project" value="UniProtKB-ARBA"/>
</dbReference>
<dbReference type="InterPro" id="IPR037151">
    <property type="entry name" value="AlkB-like_sf"/>
</dbReference>
<feature type="domain" description="Fe2OG dioxygenase" evidence="9">
    <location>
        <begin position="105"/>
        <end position="202"/>
    </location>
</feature>
<evidence type="ECO:0000256" key="2">
    <source>
        <dbReference type="ARBA" id="ARBA00022723"/>
    </source>
</evidence>
<evidence type="ECO:0000256" key="1">
    <source>
        <dbReference type="ARBA" id="ARBA00001954"/>
    </source>
</evidence>
<dbReference type="GO" id="GO:0140097">
    <property type="term" value="F:catalytic activity, acting on DNA"/>
    <property type="evidence" value="ECO:0007669"/>
    <property type="project" value="UniProtKB-ARBA"/>
</dbReference>
<dbReference type="Pfam" id="PF13532">
    <property type="entry name" value="2OG-FeII_Oxy_2"/>
    <property type="match status" value="1"/>
</dbReference>
<keyword evidence="5" id="KW-0223">Dioxygenase</keyword>
<dbReference type="KEGG" id="mmai:sS8_4322"/>
<name>A0A250KXC6_9GAMM</name>
<keyword evidence="7" id="KW-0408">Iron</keyword>
<dbReference type="InterPro" id="IPR005123">
    <property type="entry name" value="Oxoglu/Fe-dep_dioxygenase_dom"/>
</dbReference>
<keyword evidence="8" id="KW-0234">DNA repair</keyword>
<comment type="cofactor">
    <cofactor evidence="1">
        <name>Fe(2+)</name>
        <dbReference type="ChEBI" id="CHEBI:29033"/>
    </cofactor>
</comment>
<evidence type="ECO:0000256" key="4">
    <source>
        <dbReference type="ARBA" id="ARBA00022842"/>
    </source>
</evidence>
<dbReference type="AlphaFoldDB" id="A0A250KXC6"/>
<gene>
    <name evidence="10" type="ORF">sS8_4322</name>
</gene>
<dbReference type="SUPFAM" id="SSF51197">
    <property type="entry name" value="Clavaminate synthase-like"/>
    <property type="match status" value="1"/>
</dbReference>
<dbReference type="InterPro" id="IPR032854">
    <property type="entry name" value="ALKBH3"/>
</dbReference>
<dbReference type="InterPro" id="IPR027450">
    <property type="entry name" value="AlkB-like"/>
</dbReference>